<accession>X1ACW8</accession>
<protein>
    <submittedName>
        <fullName evidence="1">Uncharacterized protein</fullName>
    </submittedName>
</protein>
<evidence type="ECO:0000313" key="1">
    <source>
        <dbReference type="EMBL" id="GAG70468.1"/>
    </source>
</evidence>
<sequence length="121" mass="13480">MGCDNLIFGYSDQYKEREWVGDATEGNNVVETSDVPEGEIWVVTYIQAKNQNTGPTNRFVEIDDDGGLYRVIADYSVAAGVSSLFFGEQILAEGEHLRAVFFDCTLGDSLELHARGYKMEL</sequence>
<dbReference type="EMBL" id="BART01002951">
    <property type="protein sequence ID" value="GAG70468.1"/>
    <property type="molecule type" value="Genomic_DNA"/>
</dbReference>
<comment type="caution">
    <text evidence="1">The sequence shown here is derived from an EMBL/GenBank/DDBJ whole genome shotgun (WGS) entry which is preliminary data.</text>
</comment>
<dbReference type="AlphaFoldDB" id="X1ACW8"/>
<gene>
    <name evidence="1" type="ORF">S01H4_08554</name>
</gene>
<organism evidence="1">
    <name type="scientific">marine sediment metagenome</name>
    <dbReference type="NCBI Taxonomy" id="412755"/>
    <lineage>
        <taxon>unclassified sequences</taxon>
        <taxon>metagenomes</taxon>
        <taxon>ecological metagenomes</taxon>
    </lineage>
</organism>
<proteinExistence type="predicted"/>
<reference evidence="1" key="1">
    <citation type="journal article" date="2014" name="Front. Microbiol.">
        <title>High frequency of phylogenetically diverse reductive dehalogenase-homologous genes in deep subseafloor sedimentary metagenomes.</title>
        <authorList>
            <person name="Kawai M."/>
            <person name="Futagami T."/>
            <person name="Toyoda A."/>
            <person name="Takaki Y."/>
            <person name="Nishi S."/>
            <person name="Hori S."/>
            <person name="Arai W."/>
            <person name="Tsubouchi T."/>
            <person name="Morono Y."/>
            <person name="Uchiyama I."/>
            <person name="Ito T."/>
            <person name="Fujiyama A."/>
            <person name="Inagaki F."/>
            <person name="Takami H."/>
        </authorList>
    </citation>
    <scope>NUCLEOTIDE SEQUENCE</scope>
    <source>
        <strain evidence="1">Expedition CK06-06</strain>
    </source>
</reference>
<name>X1ACW8_9ZZZZ</name>